<keyword evidence="7 11" id="KW-0833">Ubl conjugation pathway</keyword>
<feature type="transmembrane region" description="Helical" evidence="11">
    <location>
        <begin position="207"/>
        <end position="226"/>
    </location>
</feature>
<dbReference type="InterPro" id="IPR018957">
    <property type="entry name" value="Znf_C3HC4_RING-type"/>
</dbReference>
<dbReference type="InterPro" id="IPR017907">
    <property type="entry name" value="Znf_RING_CS"/>
</dbReference>
<evidence type="ECO:0000259" key="13">
    <source>
        <dbReference type="PROSITE" id="PS50089"/>
    </source>
</evidence>
<dbReference type="PROSITE" id="PS50089">
    <property type="entry name" value="ZF_RING_2"/>
    <property type="match status" value="1"/>
</dbReference>
<proteinExistence type="predicted"/>
<evidence type="ECO:0000313" key="15">
    <source>
        <dbReference type="Proteomes" id="UP000236161"/>
    </source>
</evidence>
<reference evidence="14 15" key="1">
    <citation type="journal article" date="2017" name="Nature">
        <title>The Apostasia genome and the evolution of orchids.</title>
        <authorList>
            <person name="Zhang G.Q."/>
            <person name="Liu K.W."/>
            <person name="Li Z."/>
            <person name="Lohaus R."/>
            <person name="Hsiao Y.Y."/>
            <person name="Niu S.C."/>
            <person name="Wang J.Y."/>
            <person name="Lin Y.C."/>
            <person name="Xu Q."/>
            <person name="Chen L.J."/>
            <person name="Yoshida K."/>
            <person name="Fujiwara S."/>
            <person name="Wang Z.W."/>
            <person name="Zhang Y.Q."/>
            <person name="Mitsuda N."/>
            <person name="Wang M."/>
            <person name="Liu G.H."/>
            <person name="Pecoraro L."/>
            <person name="Huang H.X."/>
            <person name="Xiao X.J."/>
            <person name="Lin M."/>
            <person name="Wu X.Y."/>
            <person name="Wu W.L."/>
            <person name="Chen Y.Y."/>
            <person name="Chang S.B."/>
            <person name="Sakamoto S."/>
            <person name="Ohme-Takagi M."/>
            <person name="Yagi M."/>
            <person name="Zeng S.J."/>
            <person name="Shen C.Y."/>
            <person name="Yeh C.M."/>
            <person name="Luo Y.B."/>
            <person name="Tsai W.C."/>
            <person name="Van de Peer Y."/>
            <person name="Liu Z.J."/>
        </authorList>
    </citation>
    <scope>NUCLEOTIDE SEQUENCE [LARGE SCALE GENOMIC DNA]</scope>
    <source>
        <strain evidence="15">cv. Shenzhen</strain>
        <tissue evidence="14">Stem</tissue>
    </source>
</reference>
<comment type="domain">
    <text evidence="11">The RING-type zinc finger domain is responsible for E3 ligase activity.</text>
</comment>
<dbReference type="UniPathway" id="UPA00143"/>
<sequence>MGSPPRSEVLETATGGASLPESSAGAGAGGCFDCNICLDFAVDPVVTLCGHLYCRPCIVKWLHVEAGGASPASCPVCKASLWEDSLVPLYGRGNPQKRQPKGHGIIPRRPSLRRRQQTYHHHLYHPYPVGGEFSSLSSSSSSYTSSPAMLGSPRRMTSTAAGLLEEVAMALLPWLFRNHPEMAAAAAAYGRLPYSGGARRQEMLAEWCLNQTWMFLFCCAILFLLLF</sequence>
<keyword evidence="4 11" id="KW-0808">Transferase</keyword>
<dbReference type="OrthoDB" id="6270329at2759"/>
<evidence type="ECO:0000256" key="6">
    <source>
        <dbReference type="ARBA" id="ARBA00022771"/>
    </source>
</evidence>
<gene>
    <name evidence="14" type="primary">RMA3</name>
    <name evidence="14" type="ORF">AXF42_Ash007989</name>
</gene>
<feature type="region of interest" description="Disordered" evidence="12">
    <location>
        <begin position="92"/>
        <end position="111"/>
    </location>
</feature>
<comment type="function">
    <text evidence="11">E3 ubiquitin-protein ligase.</text>
</comment>
<dbReference type="InterPro" id="IPR001841">
    <property type="entry name" value="Znf_RING"/>
</dbReference>
<evidence type="ECO:0000256" key="2">
    <source>
        <dbReference type="ARBA" id="ARBA00004308"/>
    </source>
</evidence>
<keyword evidence="9 11" id="KW-0472">Membrane</keyword>
<dbReference type="GO" id="GO:0061630">
    <property type="term" value="F:ubiquitin protein ligase activity"/>
    <property type="evidence" value="ECO:0007669"/>
    <property type="project" value="UniProtKB-UniRule"/>
</dbReference>
<accession>A0A2I0A870</accession>
<dbReference type="InterPro" id="IPR045103">
    <property type="entry name" value="RNF5/RNF185-like"/>
</dbReference>
<evidence type="ECO:0000256" key="1">
    <source>
        <dbReference type="ARBA" id="ARBA00000900"/>
    </source>
</evidence>
<evidence type="ECO:0000256" key="10">
    <source>
        <dbReference type="PROSITE-ProRule" id="PRU00175"/>
    </source>
</evidence>
<keyword evidence="11" id="KW-0812">Transmembrane</keyword>
<evidence type="ECO:0000313" key="14">
    <source>
        <dbReference type="EMBL" id="PKA51760.1"/>
    </source>
</evidence>
<dbReference type="PANTHER" id="PTHR12313">
    <property type="entry name" value="E3 UBIQUITIN-PROTEIN LIGASE RNF5-RELATED"/>
    <property type="match status" value="1"/>
</dbReference>
<evidence type="ECO:0000256" key="5">
    <source>
        <dbReference type="ARBA" id="ARBA00022723"/>
    </source>
</evidence>
<keyword evidence="11" id="KW-1133">Transmembrane helix</keyword>
<dbReference type="SMART" id="SM00184">
    <property type="entry name" value="RING"/>
    <property type="match status" value="1"/>
</dbReference>
<evidence type="ECO:0000256" key="11">
    <source>
        <dbReference type="RuleBase" id="RU369090"/>
    </source>
</evidence>
<keyword evidence="15" id="KW-1185">Reference proteome</keyword>
<evidence type="ECO:0000256" key="12">
    <source>
        <dbReference type="SAM" id="MobiDB-lite"/>
    </source>
</evidence>
<name>A0A2I0A870_9ASPA</name>
<evidence type="ECO:0000256" key="4">
    <source>
        <dbReference type="ARBA" id="ARBA00022679"/>
    </source>
</evidence>
<evidence type="ECO:0000256" key="7">
    <source>
        <dbReference type="ARBA" id="ARBA00022786"/>
    </source>
</evidence>
<dbReference type="EMBL" id="KZ452012">
    <property type="protein sequence ID" value="PKA51760.1"/>
    <property type="molecule type" value="Genomic_DNA"/>
</dbReference>
<dbReference type="AlphaFoldDB" id="A0A2I0A870"/>
<comment type="pathway">
    <text evidence="3 11">Protein modification; protein ubiquitination.</text>
</comment>
<dbReference type="InterPro" id="IPR013083">
    <property type="entry name" value="Znf_RING/FYVE/PHD"/>
</dbReference>
<comment type="catalytic activity">
    <reaction evidence="1 11">
        <text>S-ubiquitinyl-[E2 ubiquitin-conjugating enzyme]-L-cysteine + [acceptor protein]-L-lysine = [E2 ubiquitin-conjugating enzyme]-L-cysteine + N(6)-ubiquitinyl-[acceptor protein]-L-lysine.</text>
        <dbReference type="EC" id="2.3.2.27"/>
    </reaction>
</comment>
<keyword evidence="6 10" id="KW-0863">Zinc-finger</keyword>
<evidence type="ECO:0000256" key="9">
    <source>
        <dbReference type="ARBA" id="ARBA00023136"/>
    </source>
</evidence>
<protein>
    <recommendedName>
        <fullName evidence="11">E3 ubiquitin-protein ligase RMA</fullName>
        <ecNumber evidence="11">2.3.2.27</ecNumber>
    </recommendedName>
    <alternativeName>
        <fullName evidence="11">Protein RING membrane-anchor</fullName>
    </alternativeName>
    <alternativeName>
        <fullName evidence="11">RING-type E3 ubiquitin transferase RMA</fullName>
    </alternativeName>
</protein>
<keyword evidence="11" id="KW-0256">Endoplasmic reticulum</keyword>
<organism evidence="14 15">
    <name type="scientific">Apostasia shenzhenica</name>
    <dbReference type="NCBI Taxonomy" id="1088818"/>
    <lineage>
        <taxon>Eukaryota</taxon>
        <taxon>Viridiplantae</taxon>
        <taxon>Streptophyta</taxon>
        <taxon>Embryophyta</taxon>
        <taxon>Tracheophyta</taxon>
        <taxon>Spermatophyta</taxon>
        <taxon>Magnoliopsida</taxon>
        <taxon>Liliopsida</taxon>
        <taxon>Asparagales</taxon>
        <taxon>Orchidaceae</taxon>
        <taxon>Apostasioideae</taxon>
        <taxon>Apostasia</taxon>
    </lineage>
</organism>
<comment type="subcellular location">
    <subcellularLocation>
        <location evidence="2">Endomembrane system</location>
    </subcellularLocation>
    <subcellularLocation>
        <location evidence="11">Endoplasmic reticulum membrane</location>
        <topology evidence="11">Single-pass type IV membrane protein</topology>
    </subcellularLocation>
</comment>
<feature type="domain" description="RING-type" evidence="13">
    <location>
        <begin position="34"/>
        <end position="78"/>
    </location>
</feature>
<dbReference type="GO" id="GO:0005789">
    <property type="term" value="C:endoplasmic reticulum membrane"/>
    <property type="evidence" value="ECO:0007669"/>
    <property type="project" value="UniProtKB-SubCell"/>
</dbReference>
<dbReference type="Proteomes" id="UP000236161">
    <property type="component" value="Unassembled WGS sequence"/>
</dbReference>
<dbReference type="STRING" id="1088818.A0A2I0A870"/>
<keyword evidence="8 11" id="KW-0862">Zinc</keyword>
<evidence type="ECO:0000256" key="8">
    <source>
        <dbReference type="ARBA" id="ARBA00022833"/>
    </source>
</evidence>
<dbReference type="Pfam" id="PF00097">
    <property type="entry name" value="zf-C3HC4"/>
    <property type="match status" value="1"/>
</dbReference>
<dbReference type="GO" id="GO:0006511">
    <property type="term" value="P:ubiquitin-dependent protein catabolic process"/>
    <property type="evidence" value="ECO:0007669"/>
    <property type="project" value="UniProtKB-UniRule"/>
</dbReference>
<dbReference type="EC" id="2.3.2.27" evidence="11"/>
<keyword evidence="5 11" id="KW-0479">Metal-binding</keyword>
<dbReference type="GO" id="GO:0008270">
    <property type="term" value="F:zinc ion binding"/>
    <property type="evidence" value="ECO:0007669"/>
    <property type="project" value="UniProtKB-KW"/>
</dbReference>
<dbReference type="GO" id="GO:0016567">
    <property type="term" value="P:protein ubiquitination"/>
    <property type="evidence" value="ECO:0007669"/>
    <property type="project" value="UniProtKB-UniPathway"/>
</dbReference>
<dbReference type="PROSITE" id="PS00518">
    <property type="entry name" value="ZF_RING_1"/>
    <property type="match status" value="1"/>
</dbReference>
<dbReference type="Gene3D" id="3.30.40.10">
    <property type="entry name" value="Zinc/RING finger domain, C3HC4 (zinc finger)"/>
    <property type="match status" value="1"/>
</dbReference>
<dbReference type="SUPFAM" id="SSF57850">
    <property type="entry name" value="RING/U-box"/>
    <property type="match status" value="1"/>
</dbReference>
<evidence type="ECO:0000256" key="3">
    <source>
        <dbReference type="ARBA" id="ARBA00004906"/>
    </source>
</evidence>